<dbReference type="Ensembl" id="ENSGACT00000073955.1">
    <property type="protein sequence ID" value="ENSGACP00000047305.1"/>
    <property type="gene ID" value="ENSGACG00000033747.1"/>
</dbReference>
<sequence length="200" mass="22235">MSTTTFLSALLMLGGLGGEAASDSQVYRKSINSDRTLLSSNGGGHTVRKQPHQQTTSEIRRSVDLESFRILSTPRTYKISLPNVIKLYPATATPIHLHANMPMRFGRESDPADDTSSTHNMPQRFGRSWGGIQRCAEGPKIREAPGPVLPQRFGRSSPYRSLLRTLVNKKLFNTGLYWDEDFDFTASSDEVETDDKSSRG</sequence>
<feature type="chain" id="PRO_5042884597" description="Neuropeptide VF precursor" evidence="8">
    <location>
        <begin position="23"/>
        <end position="200"/>
    </location>
</feature>
<proteinExistence type="inferred from homology"/>
<dbReference type="GO" id="GO:0007218">
    <property type="term" value="P:neuropeptide signaling pathway"/>
    <property type="evidence" value="ECO:0007669"/>
    <property type="project" value="UniProtKB-KW"/>
</dbReference>
<organism evidence="9 10">
    <name type="scientific">Gasterosteus aculeatus aculeatus</name>
    <name type="common">three-spined stickleback</name>
    <dbReference type="NCBI Taxonomy" id="481459"/>
    <lineage>
        <taxon>Eukaryota</taxon>
        <taxon>Metazoa</taxon>
        <taxon>Chordata</taxon>
        <taxon>Craniata</taxon>
        <taxon>Vertebrata</taxon>
        <taxon>Euteleostomi</taxon>
        <taxon>Actinopterygii</taxon>
        <taxon>Neopterygii</taxon>
        <taxon>Teleostei</taxon>
        <taxon>Neoteleostei</taxon>
        <taxon>Acanthomorphata</taxon>
        <taxon>Eupercaria</taxon>
        <taxon>Perciformes</taxon>
        <taxon>Cottioidei</taxon>
        <taxon>Gasterosteales</taxon>
        <taxon>Gasterosteidae</taxon>
        <taxon>Gasterosteus</taxon>
    </lineage>
</organism>
<evidence type="ECO:0000313" key="10">
    <source>
        <dbReference type="Proteomes" id="UP000007635"/>
    </source>
</evidence>
<accession>A0AAQ4Q820</accession>
<evidence type="ECO:0008006" key="11">
    <source>
        <dbReference type="Google" id="ProtNLM"/>
    </source>
</evidence>
<dbReference type="RefSeq" id="XP_040044803.1">
    <property type="nucleotide sequence ID" value="XM_040188869.1"/>
</dbReference>
<evidence type="ECO:0000256" key="6">
    <source>
        <dbReference type="ARBA" id="ARBA00023320"/>
    </source>
</evidence>
<evidence type="ECO:0000256" key="7">
    <source>
        <dbReference type="SAM" id="MobiDB-lite"/>
    </source>
</evidence>
<dbReference type="AlphaFoldDB" id="A0AAQ4Q820"/>
<keyword evidence="10" id="KW-1185">Reference proteome</keyword>
<evidence type="ECO:0000256" key="1">
    <source>
        <dbReference type="ARBA" id="ARBA00004613"/>
    </source>
</evidence>
<reference evidence="9" key="2">
    <citation type="submission" date="2025-08" db="UniProtKB">
        <authorList>
            <consortium name="Ensembl"/>
        </authorList>
    </citation>
    <scope>IDENTIFICATION</scope>
</reference>
<protein>
    <recommendedName>
        <fullName evidence="11">Neuropeptide VF precursor</fullName>
    </recommendedName>
</protein>
<evidence type="ECO:0000256" key="5">
    <source>
        <dbReference type="ARBA" id="ARBA00022815"/>
    </source>
</evidence>
<dbReference type="Proteomes" id="UP000007635">
    <property type="component" value="Chromosome X"/>
</dbReference>
<feature type="region of interest" description="Disordered" evidence="7">
    <location>
        <begin position="108"/>
        <end position="130"/>
    </location>
</feature>
<keyword evidence="3" id="KW-0964">Secreted</keyword>
<evidence type="ECO:0000256" key="8">
    <source>
        <dbReference type="SAM" id="SignalP"/>
    </source>
</evidence>
<evidence type="ECO:0000313" key="9">
    <source>
        <dbReference type="Ensembl" id="ENSGACP00000047305.1"/>
    </source>
</evidence>
<evidence type="ECO:0000256" key="3">
    <source>
        <dbReference type="ARBA" id="ARBA00022525"/>
    </source>
</evidence>
<keyword evidence="6" id="KW-0527">Neuropeptide</keyword>
<evidence type="ECO:0000256" key="2">
    <source>
        <dbReference type="ARBA" id="ARBA00006356"/>
    </source>
</evidence>
<dbReference type="PANTHER" id="PTHR14403">
    <property type="entry name" value="RFAMIDE PEPTIDE GONADOTROPIN INHIBITORY HORMONE"/>
    <property type="match status" value="1"/>
</dbReference>
<dbReference type="GeneTree" id="ENSGT01030000234992"/>
<keyword evidence="4 8" id="KW-0732">Signal</keyword>
<evidence type="ECO:0000256" key="4">
    <source>
        <dbReference type="ARBA" id="ARBA00022729"/>
    </source>
</evidence>
<feature type="signal peptide" evidence="8">
    <location>
        <begin position="1"/>
        <end position="22"/>
    </location>
</feature>
<name>A0AAQ4Q820_GASAC</name>
<dbReference type="GeneID" id="120826505"/>
<dbReference type="GO" id="GO:0032277">
    <property type="term" value="P:negative regulation of gonadotropin secretion"/>
    <property type="evidence" value="ECO:0007669"/>
    <property type="project" value="TreeGrafter"/>
</dbReference>
<dbReference type="GO" id="GO:0005576">
    <property type="term" value="C:extracellular region"/>
    <property type="evidence" value="ECO:0007669"/>
    <property type="project" value="UniProtKB-SubCell"/>
</dbReference>
<feature type="region of interest" description="Disordered" evidence="7">
    <location>
        <begin position="35"/>
        <end position="55"/>
    </location>
</feature>
<dbReference type="PANTHER" id="PTHR14403:SF6">
    <property type="entry name" value="PRO-FMRFAMIDE-RELATED NEUROPEPTIDE VF"/>
    <property type="match status" value="1"/>
</dbReference>
<comment type="similarity">
    <text evidence="2">Belongs to the FARP (FMRFamide related peptide) family.</text>
</comment>
<dbReference type="KEGG" id="gat:120826505"/>
<dbReference type="CTD" id="64111"/>
<dbReference type="GO" id="GO:0005102">
    <property type="term" value="F:signaling receptor binding"/>
    <property type="evidence" value="ECO:0007669"/>
    <property type="project" value="TreeGrafter"/>
</dbReference>
<keyword evidence="5" id="KW-0027">Amidation</keyword>
<reference evidence="9" key="3">
    <citation type="submission" date="2025-09" db="UniProtKB">
        <authorList>
            <consortium name="Ensembl"/>
        </authorList>
    </citation>
    <scope>IDENTIFICATION</scope>
</reference>
<dbReference type="InterPro" id="IPR026297">
    <property type="entry name" value="FMRFamide-related/fGRP"/>
</dbReference>
<reference evidence="9 10" key="1">
    <citation type="journal article" date="2021" name="G3 (Bethesda)">
        <title>Improved contiguity of the threespine stickleback genome using long-read sequencing.</title>
        <authorList>
            <person name="Nath S."/>
            <person name="Shaw D.E."/>
            <person name="White M.A."/>
        </authorList>
    </citation>
    <scope>NUCLEOTIDE SEQUENCE [LARGE SCALE GENOMIC DNA]</scope>
    <source>
        <strain evidence="9 10">Lake Benthic</strain>
    </source>
</reference>
<comment type="subcellular location">
    <subcellularLocation>
        <location evidence="1">Secreted</location>
    </subcellularLocation>
</comment>